<evidence type="ECO:0000313" key="1">
    <source>
        <dbReference type="EMBL" id="AKM54702.1"/>
    </source>
</evidence>
<reference evidence="1 2" key="1">
    <citation type="journal article" date="2015" name="Genome Biol. Evol.">
        <title>Found and Lost: The Fates of Horizontally Acquired Genes in Arthropod-Symbiotic Spiroplasma.</title>
        <authorList>
            <person name="Lo W.S."/>
            <person name="Gasparich G.E."/>
            <person name="Kuo C.H."/>
        </authorList>
    </citation>
    <scope>NUCLEOTIDE SEQUENCE [LARGE SCALE GENOMIC DNA]</scope>
    <source>
        <strain evidence="2">TDA-040725-5</strain>
    </source>
</reference>
<dbReference type="STRING" id="315358.SERIO_v1c11490"/>
<dbReference type="Pfam" id="PF03318">
    <property type="entry name" value="ETX_MTX2"/>
    <property type="match status" value="1"/>
</dbReference>
<keyword evidence="2" id="KW-1185">Reference proteome</keyword>
<dbReference type="InterPro" id="IPR004991">
    <property type="entry name" value="Aerolysin-like"/>
</dbReference>
<proteinExistence type="predicted"/>
<dbReference type="RefSeq" id="WP_047791883.1">
    <property type="nucleotide sequence ID" value="NZ_CP011856.1"/>
</dbReference>
<name>A0A0H3XNC9_9MOLU</name>
<gene>
    <name evidence="1" type="ORF">SERIO_v1c11490</name>
</gene>
<dbReference type="PATRIC" id="fig|743698.3.peg.1160"/>
<sequence length="285" mass="31991">MKKLISIFNVGILSTTPCFSILGSSANDVLPPSNIENLATDVDNLARQYYSVDHFINNNSTSTKYIASLLQSTTGYVEAYYTKALNSNVIETFDDTYTNNTNNNQKIKTQSYSKTITNTTSWSITGGTKTKITEKVDFILFEGKISAEVDMSGGYTNTTTETETVEAPEQEFILPANKTGVVTYIIEEGTYQSDGWIRFFVSPDTLIWTSTWENSDGVQYSAPFNLRWLVEYFKSLGYGKYFLNNYQGDSVITVDNLDNPQKISLNLPISWVSKGEKISVEYKVK</sequence>
<dbReference type="Proteomes" id="UP000035661">
    <property type="component" value="Chromosome"/>
</dbReference>
<reference evidence="2" key="2">
    <citation type="submission" date="2015-06" db="EMBL/GenBank/DDBJ databases">
        <title>Complete genome sequence of Spiroplasma eriocheiris TDA-040725-5 (DSM 21848).</title>
        <authorList>
            <person name="Lo W.-S."/>
            <person name="Kuo C.-H."/>
        </authorList>
    </citation>
    <scope>NUCLEOTIDE SEQUENCE [LARGE SCALE GENOMIC DNA]</scope>
    <source>
        <strain evidence="2">TDA-040725-5</strain>
    </source>
</reference>
<evidence type="ECO:0000313" key="2">
    <source>
        <dbReference type="Proteomes" id="UP000035661"/>
    </source>
</evidence>
<dbReference type="EMBL" id="CP011856">
    <property type="protein sequence ID" value="AKM54702.1"/>
    <property type="molecule type" value="Genomic_DNA"/>
</dbReference>
<accession>A0A0H3XNC9</accession>
<organism evidence="1 2">
    <name type="scientific">Spiroplasma eriocheiris</name>
    <dbReference type="NCBI Taxonomy" id="315358"/>
    <lineage>
        <taxon>Bacteria</taxon>
        <taxon>Bacillati</taxon>
        <taxon>Mycoplasmatota</taxon>
        <taxon>Mollicutes</taxon>
        <taxon>Entomoplasmatales</taxon>
        <taxon>Spiroplasmataceae</taxon>
        <taxon>Spiroplasma</taxon>
    </lineage>
</organism>
<dbReference type="AlphaFoldDB" id="A0A0H3XNC9"/>
<dbReference type="SUPFAM" id="SSF56973">
    <property type="entry name" value="Aerolisin/ETX pore-forming domain"/>
    <property type="match status" value="1"/>
</dbReference>
<dbReference type="KEGG" id="seri:SERIO_v1c11490"/>
<protein>
    <submittedName>
        <fullName evidence="1">Uncharacterized protein</fullName>
    </submittedName>
</protein>
<dbReference type="Gene3D" id="2.170.15.10">
    <property type="entry name" value="Proaerolysin, chain A, domain 3"/>
    <property type="match status" value="1"/>
</dbReference>